<dbReference type="PANTHER" id="PTHR11014:SF63">
    <property type="entry name" value="METALLOPEPTIDASE, PUTATIVE (AFU_ORTHOLOGUE AFUA_6G09600)-RELATED"/>
    <property type="match status" value="1"/>
</dbReference>
<feature type="domain" description="Peptidase M20 dimerisation" evidence="2">
    <location>
        <begin position="176"/>
        <end position="272"/>
    </location>
</feature>
<evidence type="ECO:0000259" key="2">
    <source>
        <dbReference type="Pfam" id="PF07687"/>
    </source>
</evidence>
<dbReference type="NCBIfam" id="TIGR01891">
    <property type="entry name" value="amidohydrolases"/>
    <property type="match status" value="1"/>
</dbReference>
<dbReference type="Gene3D" id="3.30.70.360">
    <property type="match status" value="1"/>
</dbReference>
<protein>
    <submittedName>
        <fullName evidence="3">Amidohydrolase</fullName>
    </submittedName>
</protein>
<evidence type="ECO:0000313" key="4">
    <source>
        <dbReference type="Proteomes" id="UP001195624"/>
    </source>
</evidence>
<dbReference type="PANTHER" id="PTHR11014">
    <property type="entry name" value="PEPTIDASE M20 FAMILY MEMBER"/>
    <property type="match status" value="1"/>
</dbReference>
<dbReference type="PIRSF" id="PIRSF005962">
    <property type="entry name" value="Pept_M20D_amidohydro"/>
    <property type="match status" value="1"/>
</dbReference>
<dbReference type="InterPro" id="IPR017439">
    <property type="entry name" value="Amidohydrolase"/>
</dbReference>
<accession>A0ABS4P6N0</accession>
<dbReference type="RefSeq" id="WP_017801226.1">
    <property type="nucleotide sequence ID" value="NZ_JAGGMQ010000001.1"/>
</dbReference>
<organism evidence="3 4">
    <name type="scientific">Winslowiella toletana</name>
    <dbReference type="NCBI Taxonomy" id="92490"/>
    <lineage>
        <taxon>Bacteria</taxon>
        <taxon>Pseudomonadati</taxon>
        <taxon>Pseudomonadota</taxon>
        <taxon>Gammaproteobacteria</taxon>
        <taxon>Enterobacterales</taxon>
        <taxon>Erwiniaceae</taxon>
        <taxon>Winslowiella</taxon>
    </lineage>
</organism>
<reference evidence="4" key="1">
    <citation type="submission" date="2023-07" db="EMBL/GenBank/DDBJ databases">
        <title>Genome mining of underrepresented organisms for secondary metabolites.</title>
        <authorList>
            <person name="D'Agostino P.M."/>
        </authorList>
    </citation>
    <scope>NUCLEOTIDE SEQUENCE [LARGE SCALE GENOMIC DNA]</scope>
    <source>
        <strain evidence="4">WS4403</strain>
    </source>
</reference>
<sequence length="393" mass="42424">MSERLEAQLITWRRELHSWPELSNHEQATSARIRGWLTEAEIHIVDYPIASGVIAEIGHGEPLIALRADIDALPIHEATGLSYRSRHEGVMHACGHDIHSAVMLGAARLLKAQEAELPGRIRLLFQPGEENCTGARQLIKAGALNGVQAIFGMHNEPGLPTGTFATRAGAFYANADRFVIRVEGKGAHAAHPEQGVDAIVIASQIIQALQALTSRSFNTLDSLVLSITRIDGGKTWNVLPGVVEFGGTVRTHDLQVRARLEQRVRKVVESVAQGAGAQATLSWHPGPPVLINDAAWAAFSSEVARQSGYRVQTADLHLGGEDFAIYLQQIPGAFVSIGSGSEYGLHHGGFNPDEALIAPAAHYFAALARQALQRLNRQTTSPVSVLTGHNQRN</sequence>
<dbReference type="InterPro" id="IPR011650">
    <property type="entry name" value="Peptidase_M20_dimer"/>
</dbReference>
<dbReference type="EMBL" id="JAGGMQ010000001">
    <property type="protein sequence ID" value="MBP2168294.1"/>
    <property type="molecule type" value="Genomic_DNA"/>
</dbReference>
<comment type="caution">
    <text evidence="3">The sequence shown here is derived from an EMBL/GenBank/DDBJ whole genome shotgun (WGS) entry which is preliminary data.</text>
</comment>
<dbReference type="Pfam" id="PF01546">
    <property type="entry name" value="Peptidase_M20"/>
    <property type="match status" value="1"/>
</dbReference>
<evidence type="ECO:0000256" key="1">
    <source>
        <dbReference type="ARBA" id="ARBA00022801"/>
    </source>
</evidence>
<dbReference type="SUPFAM" id="SSF53187">
    <property type="entry name" value="Zn-dependent exopeptidases"/>
    <property type="match status" value="1"/>
</dbReference>
<gene>
    <name evidence="3" type="ORF">J2125_001486</name>
</gene>
<dbReference type="InterPro" id="IPR036264">
    <property type="entry name" value="Bact_exopeptidase_dim_dom"/>
</dbReference>
<evidence type="ECO:0000313" key="3">
    <source>
        <dbReference type="EMBL" id="MBP2168294.1"/>
    </source>
</evidence>
<dbReference type="InterPro" id="IPR002933">
    <property type="entry name" value="Peptidase_M20"/>
</dbReference>
<dbReference type="SUPFAM" id="SSF55031">
    <property type="entry name" value="Bacterial exopeptidase dimerisation domain"/>
    <property type="match status" value="1"/>
</dbReference>
<dbReference type="Pfam" id="PF07687">
    <property type="entry name" value="M20_dimer"/>
    <property type="match status" value="1"/>
</dbReference>
<keyword evidence="1" id="KW-0378">Hydrolase</keyword>
<dbReference type="Proteomes" id="UP001195624">
    <property type="component" value="Unassembled WGS sequence"/>
</dbReference>
<proteinExistence type="predicted"/>
<name>A0ABS4P6N0_9GAMM</name>
<dbReference type="Gene3D" id="3.40.630.10">
    <property type="entry name" value="Zn peptidases"/>
    <property type="match status" value="1"/>
</dbReference>
<keyword evidence="4" id="KW-1185">Reference proteome</keyword>